<reference evidence="2 3" key="1">
    <citation type="submission" date="2019-05" db="EMBL/GenBank/DDBJ databases">
        <title>Another draft genome of Portunus trituberculatus and its Hox gene families provides insights of decapod evolution.</title>
        <authorList>
            <person name="Jeong J.-H."/>
            <person name="Song I."/>
            <person name="Kim S."/>
            <person name="Choi T."/>
            <person name="Kim D."/>
            <person name="Ryu S."/>
            <person name="Kim W."/>
        </authorList>
    </citation>
    <scope>NUCLEOTIDE SEQUENCE [LARGE SCALE GENOMIC DNA]</scope>
    <source>
        <tissue evidence="2">Muscle</tissue>
    </source>
</reference>
<proteinExistence type="predicted"/>
<organism evidence="2 3">
    <name type="scientific">Portunus trituberculatus</name>
    <name type="common">Swimming crab</name>
    <name type="synonym">Neptunus trituberculatus</name>
    <dbReference type="NCBI Taxonomy" id="210409"/>
    <lineage>
        <taxon>Eukaryota</taxon>
        <taxon>Metazoa</taxon>
        <taxon>Ecdysozoa</taxon>
        <taxon>Arthropoda</taxon>
        <taxon>Crustacea</taxon>
        <taxon>Multicrustacea</taxon>
        <taxon>Malacostraca</taxon>
        <taxon>Eumalacostraca</taxon>
        <taxon>Eucarida</taxon>
        <taxon>Decapoda</taxon>
        <taxon>Pleocyemata</taxon>
        <taxon>Brachyura</taxon>
        <taxon>Eubrachyura</taxon>
        <taxon>Portunoidea</taxon>
        <taxon>Portunidae</taxon>
        <taxon>Portuninae</taxon>
        <taxon>Portunus</taxon>
    </lineage>
</organism>
<feature type="region of interest" description="Disordered" evidence="1">
    <location>
        <begin position="98"/>
        <end position="117"/>
    </location>
</feature>
<accession>A0A5B7EIE3</accession>
<keyword evidence="3" id="KW-1185">Reference proteome</keyword>
<dbReference type="Proteomes" id="UP000324222">
    <property type="component" value="Unassembled WGS sequence"/>
</dbReference>
<evidence type="ECO:0000256" key="1">
    <source>
        <dbReference type="SAM" id="MobiDB-lite"/>
    </source>
</evidence>
<comment type="caution">
    <text evidence="2">The sequence shown here is derived from an EMBL/GenBank/DDBJ whole genome shotgun (WGS) entry which is preliminary data.</text>
</comment>
<evidence type="ECO:0000313" key="3">
    <source>
        <dbReference type="Proteomes" id="UP000324222"/>
    </source>
</evidence>
<protein>
    <submittedName>
        <fullName evidence="2">Uncharacterized protein</fullName>
    </submittedName>
</protein>
<sequence length="117" mass="13215">MQNFSLNGNLGVSIVRIPLYDRVSSVPCIINACLSWEIHDATSACLRLRSGWHQVAAVKERKIVVYSFALIPCDHGRCSLPNTRCVLRRVLPTPVTQCPRRPPPLYHRSPIQSRDPQ</sequence>
<name>A0A5B7EIE3_PORTR</name>
<dbReference type="AlphaFoldDB" id="A0A5B7EIE3"/>
<evidence type="ECO:0000313" key="2">
    <source>
        <dbReference type="EMBL" id="MPC32304.1"/>
    </source>
</evidence>
<dbReference type="EMBL" id="VSRR010002603">
    <property type="protein sequence ID" value="MPC32304.1"/>
    <property type="molecule type" value="Genomic_DNA"/>
</dbReference>
<gene>
    <name evidence="2" type="ORF">E2C01_025614</name>
</gene>